<dbReference type="PROSITE" id="PS50943">
    <property type="entry name" value="HTH_CROC1"/>
    <property type="match status" value="1"/>
</dbReference>
<feature type="domain" description="HTH cro/C1-type" evidence="1">
    <location>
        <begin position="14"/>
        <end position="69"/>
    </location>
</feature>
<dbReference type="CDD" id="cd00093">
    <property type="entry name" value="HTH_XRE"/>
    <property type="match status" value="1"/>
</dbReference>
<dbReference type="SUPFAM" id="SSF47413">
    <property type="entry name" value="lambda repressor-like DNA-binding domains"/>
    <property type="match status" value="1"/>
</dbReference>
<sequence>MVEEFDSLHVVCHLDSLLTRRGLSLTELSKLVGVSLANLSVLKNNRAKAIRYSTLIALCQALDCQPGELFTVNVRPD</sequence>
<dbReference type="GO" id="GO:0003677">
    <property type="term" value="F:DNA binding"/>
    <property type="evidence" value="ECO:0007669"/>
    <property type="project" value="InterPro"/>
</dbReference>
<accession>A0A2H1IY58</accession>
<evidence type="ECO:0000313" key="3">
    <source>
        <dbReference type="Proteomes" id="UP000234433"/>
    </source>
</evidence>
<dbReference type="SMART" id="SM00530">
    <property type="entry name" value="HTH_XRE"/>
    <property type="match status" value="1"/>
</dbReference>
<proteinExistence type="predicted"/>
<dbReference type="OrthoDB" id="9805309at2"/>
<dbReference type="Proteomes" id="UP000234433">
    <property type="component" value="Unassembled WGS sequence"/>
</dbReference>
<dbReference type="Gene3D" id="1.10.260.40">
    <property type="entry name" value="lambda repressor-like DNA-binding domains"/>
    <property type="match status" value="1"/>
</dbReference>
<dbReference type="PANTHER" id="PTHR37301:SF1">
    <property type="entry name" value="DNA-BINDING PROTEIN"/>
    <property type="match status" value="1"/>
</dbReference>
<dbReference type="EMBL" id="FXZD01000003">
    <property type="protein sequence ID" value="SMX80104.1"/>
    <property type="molecule type" value="Genomic_DNA"/>
</dbReference>
<evidence type="ECO:0000313" key="2">
    <source>
        <dbReference type="EMBL" id="SMX80104.1"/>
    </source>
</evidence>
<dbReference type="AlphaFoldDB" id="A0A2H1IY58"/>
<dbReference type="InterPro" id="IPR010982">
    <property type="entry name" value="Lambda_DNA-bd_dom_sf"/>
</dbReference>
<gene>
    <name evidence="2" type="ORF">BANT918_01203</name>
</gene>
<organism evidence="2 3">
    <name type="scientific">Brevibacterium antiquum CNRZ 918</name>
    <dbReference type="NCBI Taxonomy" id="1255637"/>
    <lineage>
        <taxon>Bacteria</taxon>
        <taxon>Bacillati</taxon>
        <taxon>Actinomycetota</taxon>
        <taxon>Actinomycetes</taxon>
        <taxon>Micrococcales</taxon>
        <taxon>Brevibacteriaceae</taxon>
        <taxon>Brevibacterium</taxon>
    </lineage>
</organism>
<dbReference type="RefSeq" id="WP_101619393.1">
    <property type="nucleotide sequence ID" value="NZ_FXZD01000003.1"/>
</dbReference>
<name>A0A2H1IY58_9MICO</name>
<dbReference type="InterPro" id="IPR001387">
    <property type="entry name" value="Cro/C1-type_HTH"/>
</dbReference>
<reference evidence="2 3" key="1">
    <citation type="submission" date="2017-03" db="EMBL/GenBank/DDBJ databases">
        <authorList>
            <person name="Afonso C.L."/>
            <person name="Miller P.J."/>
            <person name="Scott M.A."/>
            <person name="Spackman E."/>
            <person name="Goraichik I."/>
            <person name="Dimitrov K.M."/>
            <person name="Suarez D.L."/>
            <person name="Swayne D.E."/>
        </authorList>
    </citation>
    <scope>NUCLEOTIDE SEQUENCE [LARGE SCALE GENOMIC DNA]</scope>
    <source>
        <strain evidence="2 3">CNRZ 918</strain>
    </source>
</reference>
<evidence type="ECO:0000259" key="1">
    <source>
        <dbReference type="PROSITE" id="PS50943"/>
    </source>
</evidence>
<dbReference type="PANTHER" id="PTHR37301">
    <property type="entry name" value="DNA-BINDING PROTEIN-RELATED"/>
    <property type="match status" value="1"/>
</dbReference>
<protein>
    <submittedName>
        <fullName evidence="2">Putative transcriptional regulator</fullName>
    </submittedName>
</protein>
<dbReference type="Pfam" id="PF13443">
    <property type="entry name" value="HTH_26"/>
    <property type="match status" value="1"/>
</dbReference>